<organism evidence="1">
    <name type="scientific">bioreactor metagenome</name>
    <dbReference type="NCBI Taxonomy" id="1076179"/>
    <lineage>
        <taxon>unclassified sequences</taxon>
        <taxon>metagenomes</taxon>
        <taxon>ecological metagenomes</taxon>
    </lineage>
</organism>
<dbReference type="EMBL" id="VSSQ01082316">
    <property type="protein sequence ID" value="MPN30987.1"/>
    <property type="molecule type" value="Genomic_DNA"/>
</dbReference>
<sequence length="155" mass="16430">MQNLTGAELLHVPFKGSAPAVTAVLGGEVDIAVDTLTVLAPQIKAGKLQGLVQTSAKRSSQLPDVPSATEAGLPKFLSTGWFGVVVPVGTPAPIVNRLQTAIHAIARNPKTEHDLQERGISVEYNTPAQFSQLIRDDYTRWGGVVKASPQILASR</sequence>
<dbReference type="Pfam" id="PF03401">
    <property type="entry name" value="TctC"/>
    <property type="match status" value="1"/>
</dbReference>
<proteinExistence type="predicted"/>
<protein>
    <recommendedName>
        <fullName evidence="2">Tripartite tricarboxylate transporter family receptor</fullName>
    </recommendedName>
</protein>
<dbReference type="SUPFAM" id="SSF53850">
    <property type="entry name" value="Periplasmic binding protein-like II"/>
    <property type="match status" value="1"/>
</dbReference>
<evidence type="ECO:0008006" key="2">
    <source>
        <dbReference type="Google" id="ProtNLM"/>
    </source>
</evidence>
<dbReference type="PANTHER" id="PTHR42928:SF5">
    <property type="entry name" value="BLR1237 PROTEIN"/>
    <property type="match status" value="1"/>
</dbReference>
<dbReference type="InterPro" id="IPR042100">
    <property type="entry name" value="Bug_dom1"/>
</dbReference>
<comment type="caution">
    <text evidence="1">The sequence shown here is derived from an EMBL/GenBank/DDBJ whole genome shotgun (WGS) entry which is preliminary data.</text>
</comment>
<reference evidence="1" key="1">
    <citation type="submission" date="2019-08" db="EMBL/GenBank/DDBJ databases">
        <authorList>
            <person name="Kucharzyk K."/>
            <person name="Murdoch R.W."/>
            <person name="Higgins S."/>
            <person name="Loffler F."/>
        </authorList>
    </citation>
    <scope>NUCLEOTIDE SEQUENCE</scope>
</reference>
<dbReference type="Gene3D" id="3.40.190.150">
    <property type="entry name" value="Bordetella uptake gene, domain 1"/>
    <property type="match status" value="1"/>
</dbReference>
<dbReference type="InterPro" id="IPR005064">
    <property type="entry name" value="BUG"/>
</dbReference>
<evidence type="ECO:0000313" key="1">
    <source>
        <dbReference type="EMBL" id="MPN30987.1"/>
    </source>
</evidence>
<accession>A0A645GWC9</accession>
<name>A0A645GWC9_9ZZZZ</name>
<dbReference type="AlphaFoldDB" id="A0A645GWC9"/>
<gene>
    <name evidence="1" type="ORF">SDC9_178458</name>
</gene>
<dbReference type="PANTHER" id="PTHR42928">
    <property type="entry name" value="TRICARBOXYLATE-BINDING PROTEIN"/>
    <property type="match status" value="1"/>
</dbReference>